<evidence type="ECO:0000313" key="12">
    <source>
        <dbReference type="EMBL" id="OWF56486.1"/>
    </source>
</evidence>
<keyword evidence="8" id="KW-1015">Disulfide bond</keyword>
<dbReference type="GO" id="GO:0005789">
    <property type="term" value="C:endoplasmic reticulum membrane"/>
    <property type="evidence" value="ECO:0007669"/>
    <property type="project" value="UniProtKB-SubCell"/>
</dbReference>
<evidence type="ECO:0000256" key="5">
    <source>
        <dbReference type="ARBA" id="ARBA00022968"/>
    </source>
</evidence>
<dbReference type="EMBL" id="NEDP02000186">
    <property type="protein sequence ID" value="OWF56486.1"/>
    <property type="molecule type" value="Genomic_DNA"/>
</dbReference>
<feature type="transmembrane region" description="Helical" evidence="9">
    <location>
        <begin position="12"/>
        <end position="31"/>
    </location>
</feature>
<evidence type="ECO:0000256" key="6">
    <source>
        <dbReference type="ARBA" id="ARBA00022989"/>
    </source>
</evidence>
<keyword evidence="3 9" id="KW-0812">Transmembrane</keyword>
<gene>
    <name evidence="12" type="ORF">KP79_PYT13781</name>
</gene>
<protein>
    <submittedName>
        <fullName evidence="12">Protein FAM69C</fullName>
    </submittedName>
</protein>
<dbReference type="InterPro" id="IPR029244">
    <property type="entry name" value="FAM69_N"/>
</dbReference>
<name>A0A210R6F1_MIZYE</name>
<evidence type="ECO:0000256" key="2">
    <source>
        <dbReference type="ARBA" id="ARBA00006338"/>
    </source>
</evidence>
<organism evidence="12 13">
    <name type="scientific">Mizuhopecten yessoensis</name>
    <name type="common">Japanese scallop</name>
    <name type="synonym">Patinopecten yessoensis</name>
    <dbReference type="NCBI Taxonomy" id="6573"/>
    <lineage>
        <taxon>Eukaryota</taxon>
        <taxon>Metazoa</taxon>
        <taxon>Spiralia</taxon>
        <taxon>Lophotrochozoa</taxon>
        <taxon>Mollusca</taxon>
        <taxon>Bivalvia</taxon>
        <taxon>Autobranchia</taxon>
        <taxon>Pteriomorphia</taxon>
        <taxon>Pectinida</taxon>
        <taxon>Pectinoidea</taxon>
        <taxon>Pectinidae</taxon>
        <taxon>Mizuhopecten</taxon>
    </lineage>
</organism>
<keyword evidence="5" id="KW-0735">Signal-anchor</keyword>
<proteinExistence type="inferred from homology"/>
<comment type="similarity">
    <text evidence="2">Belongs to the DIPK family.</text>
</comment>
<dbReference type="OrthoDB" id="8543887at2759"/>
<keyword evidence="13" id="KW-1185">Reference proteome</keyword>
<evidence type="ECO:0000256" key="8">
    <source>
        <dbReference type="ARBA" id="ARBA00023157"/>
    </source>
</evidence>
<evidence type="ECO:0000256" key="9">
    <source>
        <dbReference type="SAM" id="Phobius"/>
    </source>
</evidence>
<reference evidence="12 13" key="1">
    <citation type="journal article" date="2017" name="Nat. Ecol. Evol.">
        <title>Scallop genome provides insights into evolution of bilaterian karyotype and development.</title>
        <authorList>
            <person name="Wang S."/>
            <person name="Zhang J."/>
            <person name="Jiao W."/>
            <person name="Li J."/>
            <person name="Xun X."/>
            <person name="Sun Y."/>
            <person name="Guo X."/>
            <person name="Huan P."/>
            <person name="Dong B."/>
            <person name="Zhang L."/>
            <person name="Hu X."/>
            <person name="Sun X."/>
            <person name="Wang J."/>
            <person name="Zhao C."/>
            <person name="Wang Y."/>
            <person name="Wang D."/>
            <person name="Huang X."/>
            <person name="Wang R."/>
            <person name="Lv J."/>
            <person name="Li Y."/>
            <person name="Zhang Z."/>
            <person name="Liu B."/>
            <person name="Lu W."/>
            <person name="Hui Y."/>
            <person name="Liang J."/>
            <person name="Zhou Z."/>
            <person name="Hou R."/>
            <person name="Li X."/>
            <person name="Liu Y."/>
            <person name="Li H."/>
            <person name="Ning X."/>
            <person name="Lin Y."/>
            <person name="Zhao L."/>
            <person name="Xing Q."/>
            <person name="Dou J."/>
            <person name="Li Y."/>
            <person name="Mao J."/>
            <person name="Guo H."/>
            <person name="Dou H."/>
            <person name="Li T."/>
            <person name="Mu C."/>
            <person name="Jiang W."/>
            <person name="Fu Q."/>
            <person name="Fu X."/>
            <person name="Miao Y."/>
            <person name="Liu J."/>
            <person name="Yu Q."/>
            <person name="Li R."/>
            <person name="Liao H."/>
            <person name="Li X."/>
            <person name="Kong Y."/>
            <person name="Jiang Z."/>
            <person name="Chourrout D."/>
            <person name="Li R."/>
            <person name="Bao Z."/>
        </authorList>
    </citation>
    <scope>NUCLEOTIDE SEQUENCE [LARGE SCALE GENOMIC DNA]</scope>
    <source>
        <strain evidence="12 13">PY_sf001</strain>
    </source>
</reference>
<dbReference type="SUPFAM" id="SSF56112">
    <property type="entry name" value="Protein kinase-like (PK-like)"/>
    <property type="match status" value="1"/>
</dbReference>
<dbReference type="Pfam" id="PF12260">
    <property type="entry name" value="PIP49_C"/>
    <property type="match status" value="1"/>
</dbReference>
<comment type="subcellular location">
    <subcellularLocation>
        <location evidence="1">Endoplasmic reticulum membrane</location>
        <topology evidence="1">Single-pass type II membrane protein</topology>
    </subcellularLocation>
</comment>
<dbReference type="Proteomes" id="UP000242188">
    <property type="component" value="Unassembled WGS sequence"/>
</dbReference>
<dbReference type="PANTHER" id="PTHR21093">
    <property type="entry name" value="DIVERGENT PROTEIN KINASE DOMAIN 1C-RELATED"/>
    <property type="match status" value="1"/>
</dbReference>
<dbReference type="Pfam" id="PF14875">
    <property type="entry name" value="PIP49_N"/>
    <property type="match status" value="1"/>
</dbReference>
<evidence type="ECO:0000256" key="7">
    <source>
        <dbReference type="ARBA" id="ARBA00023136"/>
    </source>
</evidence>
<dbReference type="PANTHER" id="PTHR21093:SF2">
    <property type="entry name" value="DIVERGENT PROTEIN KINASE DOMAIN 1C"/>
    <property type="match status" value="1"/>
</dbReference>
<dbReference type="AlphaFoldDB" id="A0A210R6F1"/>
<dbReference type="InterPro" id="IPR022049">
    <property type="entry name" value="FAM69_kinase_dom"/>
</dbReference>
<sequence>MRILRWQPRKLLKFTCGFVTLCVMLLVIYTLNKVWEENRCSVEESNTLLDDVCQRYRVHSVDGNLCKDLCETRAIRYVKCTNYRRGKKVFIMECNGRCQAGETVKVVMKTKHRTKEEYDHLVLPLNDDGSLTKDGLEMAKIMMINKAYGDMHFTVSSSQNIFSELWSMDYDQYVKTATYKNADHVALLSIWSLLQQDEYLFMKVYQNLPYVPLLYGTCGEFYFMEYAPPGDILSPGFFTKSPWSQRADAALKLIDVAQSLDTDFYQPVHFCDIKVDNFGLGSDLRVKVLDSDSLFFDEKMSMNLKGPCTKHDDCDFFDCRGWCKINNKTCDGRRTNNNLQNICEDIFIDRPPNFFQGLLHDAPPTIAGELATVLQNCAYPNKNMAEVVRTPTSRETMERLYQLLQTKTDSWKFS</sequence>
<dbReference type="InterPro" id="IPR011009">
    <property type="entry name" value="Kinase-like_dom_sf"/>
</dbReference>
<keyword evidence="7 9" id="KW-0472">Membrane</keyword>
<feature type="domain" description="FAM69 N-terminal" evidence="11">
    <location>
        <begin position="18"/>
        <end position="111"/>
    </location>
</feature>
<evidence type="ECO:0000259" key="11">
    <source>
        <dbReference type="Pfam" id="PF14875"/>
    </source>
</evidence>
<accession>A0A210R6F1</accession>
<evidence type="ECO:0000313" key="13">
    <source>
        <dbReference type="Proteomes" id="UP000242188"/>
    </source>
</evidence>
<evidence type="ECO:0000256" key="3">
    <source>
        <dbReference type="ARBA" id="ARBA00022692"/>
    </source>
</evidence>
<comment type="caution">
    <text evidence="12">The sequence shown here is derived from an EMBL/GenBank/DDBJ whole genome shotgun (WGS) entry which is preliminary data.</text>
</comment>
<evidence type="ECO:0000256" key="4">
    <source>
        <dbReference type="ARBA" id="ARBA00022824"/>
    </source>
</evidence>
<keyword evidence="4" id="KW-0256">Endoplasmic reticulum</keyword>
<evidence type="ECO:0000259" key="10">
    <source>
        <dbReference type="Pfam" id="PF12260"/>
    </source>
</evidence>
<feature type="domain" description="FAM69 protein-kinase" evidence="10">
    <location>
        <begin position="190"/>
        <end position="379"/>
    </location>
</feature>
<keyword evidence="6 9" id="KW-1133">Transmembrane helix</keyword>
<evidence type="ECO:0000256" key="1">
    <source>
        <dbReference type="ARBA" id="ARBA00004648"/>
    </source>
</evidence>